<dbReference type="Pfam" id="PF00917">
    <property type="entry name" value="MATH"/>
    <property type="match status" value="1"/>
</dbReference>
<dbReference type="InterPro" id="IPR008974">
    <property type="entry name" value="TRAF-like"/>
</dbReference>
<evidence type="ECO:0008006" key="5">
    <source>
        <dbReference type="Google" id="ProtNLM"/>
    </source>
</evidence>
<evidence type="ECO:0000259" key="1">
    <source>
        <dbReference type="PROSITE" id="PS50097"/>
    </source>
</evidence>
<dbReference type="PANTHER" id="PTHR22743">
    <property type="entry name" value="MEPRIN/TRAF-LIKE MATH FAMILY-C.ELEGANS"/>
    <property type="match status" value="1"/>
</dbReference>
<dbReference type="Gene3D" id="3.30.710.10">
    <property type="entry name" value="Potassium Channel Kv1.1, Chain A"/>
    <property type="match status" value="1"/>
</dbReference>
<comment type="caution">
    <text evidence="3">The sequence shown here is derived from an EMBL/GenBank/DDBJ whole genome shotgun (WGS) entry which is preliminary data.</text>
</comment>
<dbReference type="InterPro" id="IPR002083">
    <property type="entry name" value="MATH/TRAF_dom"/>
</dbReference>
<keyword evidence="4" id="KW-1185">Reference proteome</keyword>
<dbReference type="AlphaFoldDB" id="A0A2G5UZ15"/>
<name>A0A2G5UZ15_9PELO</name>
<evidence type="ECO:0000313" key="3">
    <source>
        <dbReference type="EMBL" id="PIC44762.1"/>
    </source>
</evidence>
<accession>A0A2G5UZ15</accession>
<evidence type="ECO:0000313" key="4">
    <source>
        <dbReference type="Proteomes" id="UP000230233"/>
    </source>
</evidence>
<dbReference type="EMBL" id="PDUG01000002">
    <property type="protein sequence ID" value="PIC44762.1"/>
    <property type="molecule type" value="Genomic_DNA"/>
</dbReference>
<dbReference type="Proteomes" id="UP000230233">
    <property type="component" value="Chromosome II"/>
</dbReference>
<dbReference type="PROSITE" id="PS50144">
    <property type="entry name" value="MATH"/>
    <property type="match status" value="1"/>
</dbReference>
<feature type="domain" description="BTB" evidence="1">
    <location>
        <begin position="70"/>
        <end position="99"/>
    </location>
</feature>
<dbReference type="InterPro" id="IPR000210">
    <property type="entry name" value="BTB/POZ_dom"/>
</dbReference>
<dbReference type="OrthoDB" id="45365at2759"/>
<dbReference type="Pfam" id="PF00651">
    <property type="entry name" value="BTB"/>
    <property type="match status" value="1"/>
</dbReference>
<dbReference type="SUPFAM" id="SSF49599">
    <property type="entry name" value="TRAF domain-like"/>
    <property type="match status" value="1"/>
</dbReference>
<dbReference type="PROSITE" id="PS50097">
    <property type="entry name" value="BTB"/>
    <property type="match status" value="1"/>
</dbReference>
<dbReference type="InterPro" id="IPR011333">
    <property type="entry name" value="SKP1/BTB/POZ_sf"/>
</dbReference>
<proteinExistence type="predicted"/>
<sequence>MTGKTVTRNGTQNIINRSTLGWGFKSFVTWEELIKNHVVNDSFSVEVHVTILKMTGIKLRNFDESAAKYSDIVLIVGGTKFYVSKLYLASQSSYFDSLLLCRISGSHPLPW</sequence>
<dbReference type="InterPro" id="IPR052664">
    <property type="entry name" value="BTB-MATH_domain_protein"/>
</dbReference>
<evidence type="ECO:0000259" key="2">
    <source>
        <dbReference type="PROSITE" id="PS50144"/>
    </source>
</evidence>
<dbReference type="PANTHER" id="PTHR22743:SF165">
    <property type="entry name" value="BTB AND MATH DOMAIN CONTAINING-RELATED"/>
    <property type="match status" value="1"/>
</dbReference>
<protein>
    <recommendedName>
        <fullName evidence="5">BTB domain-containing protein</fullName>
    </recommendedName>
</protein>
<dbReference type="Gene3D" id="2.60.210.10">
    <property type="entry name" value="Apoptosis, Tumor Necrosis Factor Receptor Associated Protein 2, Chain A"/>
    <property type="match status" value="1"/>
</dbReference>
<feature type="domain" description="MATH" evidence="2">
    <location>
        <begin position="1"/>
        <end position="49"/>
    </location>
</feature>
<reference evidence="4" key="1">
    <citation type="submission" date="2017-10" db="EMBL/GenBank/DDBJ databases">
        <title>Rapid genome shrinkage in a self-fertile nematode reveals novel sperm competition proteins.</title>
        <authorList>
            <person name="Yin D."/>
            <person name="Schwarz E.M."/>
            <person name="Thomas C.G."/>
            <person name="Felde R.L."/>
            <person name="Korf I.F."/>
            <person name="Cutter A.D."/>
            <person name="Schartner C.M."/>
            <person name="Ralston E.J."/>
            <person name="Meyer B.J."/>
            <person name="Haag E.S."/>
        </authorList>
    </citation>
    <scope>NUCLEOTIDE SEQUENCE [LARGE SCALE GENOMIC DNA]</scope>
    <source>
        <strain evidence="4">JU1422</strain>
    </source>
</reference>
<gene>
    <name evidence="3" type="primary">Cnig_chr_II.g5018</name>
    <name evidence="3" type="ORF">B9Z55_005018</name>
</gene>
<dbReference type="CDD" id="cd00121">
    <property type="entry name" value="MATH"/>
    <property type="match status" value="1"/>
</dbReference>
<dbReference type="SUPFAM" id="SSF54695">
    <property type="entry name" value="POZ domain"/>
    <property type="match status" value="1"/>
</dbReference>
<organism evidence="3 4">
    <name type="scientific">Caenorhabditis nigoni</name>
    <dbReference type="NCBI Taxonomy" id="1611254"/>
    <lineage>
        <taxon>Eukaryota</taxon>
        <taxon>Metazoa</taxon>
        <taxon>Ecdysozoa</taxon>
        <taxon>Nematoda</taxon>
        <taxon>Chromadorea</taxon>
        <taxon>Rhabditida</taxon>
        <taxon>Rhabditina</taxon>
        <taxon>Rhabditomorpha</taxon>
        <taxon>Rhabditoidea</taxon>
        <taxon>Rhabditidae</taxon>
        <taxon>Peloderinae</taxon>
        <taxon>Caenorhabditis</taxon>
    </lineage>
</organism>